<protein>
    <submittedName>
        <fullName evidence="2">DUF3850 domain-containing protein</fullName>
    </submittedName>
</protein>
<gene>
    <name evidence="2" type="ORF">NAT47_12375</name>
</gene>
<dbReference type="InterPro" id="IPR039440">
    <property type="entry name" value="DUF3850"/>
</dbReference>
<organism evidence="2 3">
    <name type="scientific">Flavobacterium fragile</name>
    <dbReference type="NCBI Taxonomy" id="2949085"/>
    <lineage>
        <taxon>Bacteria</taxon>
        <taxon>Pseudomonadati</taxon>
        <taxon>Bacteroidota</taxon>
        <taxon>Flavobacteriia</taxon>
        <taxon>Flavobacteriales</taxon>
        <taxon>Flavobacteriaceae</taxon>
        <taxon>Flavobacterium</taxon>
    </lineage>
</organism>
<dbReference type="Proteomes" id="UP001203342">
    <property type="component" value="Unassembled WGS sequence"/>
</dbReference>
<feature type="domain" description="DUF3850" evidence="1">
    <location>
        <begin position="6"/>
        <end position="78"/>
    </location>
</feature>
<dbReference type="EMBL" id="JAMLJN010000015">
    <property type="protein sequence ID" value="MCL9771210.1"/>
    <property type="molecule type" value="Genomic_DNA"/>
</dbReference>
<dbReference type="SUPFAM" id="SSF88697">
    <property type="entry name" value="PUA domain-like"/>
    <property type="match status" value="1"/>
</dbReference>
<dbReference type="RefSeq" id="WP_250583227.1">
    <property type="nucleotide sequence ID" value="NZ_JAMLJN010000015.1"/>
</dbReference>
<keyword evidence="3" id="KW-1185">Reference proteome</keyword>
<reference evidence="2 3" key="1">
    <citation type="submission" date="2022-05" db="EMBL/GenBank/DDBJ databases">
        <title>Flavobacterium sp., isolated from activated sludge.</title>
        <authorList>
            <person name="Ran Q."/>
        </authorList>
    </citation>
    <scope>NUCLEOTIDE SEQUENCE [LARGE SCALE GENOMIC DNA]</scope>
    <source>
        <strain evidence="2 3">HXWNR69</strain>
    </source>
</reference>
<dbReference type="Gene3D" id="2.30.130.30">
    <property type="entry name" value="Hypothetical protein"/>
    <property type="match status" value="1"/>
</dbReference>
<sequence>MSRQHHHLKTETEYYQAVEKGVKKFELRKNDRDFQIGDMLYLEETVNGTYTGRKLSPMEIKYILHGGKYGLDEGHCIVCW</sequence>
<evidence type="ECO:0000313" key="2">
    <source>
        <dbReference type="EMBL" id="MCL9771210.1"/>
    </source>
</evidence>
<dbReference type="Pfam" id="PF12961">
    <property type="entry name" value="DUF3850"/>
    <property type="match status" value="1"/>
</dbReference>
<proteinExistence type="predicted"/>
<evidence type="ECO:0000313" key="3">
    <source>
        <dbReference type="Proteomes" id="UP001203342"/>
    </source>
</evidence>
<evidence type="ECO:0000259" key="1">
    <source>
        <dbReference type="Pfam" id="PF12961"/>
    </source>
</evidence>
<dbReference type="InterPro" id="IPR015947">
    <property type="entry name" value="PUA-like_sf"/>
</dbReference>
<comment type="caution">
    <text evidence="2">The sequence shown here is derived from an EMBL/GenBank/DDBJ whole genome shotgun (WGS) entry which is preliminary data.</text>
</comment>
<accession>A0ABT0TLH6</accession>
<name>A0ABT0TLH6_9FLAO</name>